<evidence type="ECO:0000313" key="16">
    <source>
        <dbReference type="EMBL" id="MEF2964417.1"/>
    </source>
</evidence>
<dbReference type="EC" id="3.4.16.4" evidence="4"/>
<proteinExistence type="inferred from homology"/>
<comment type="catalytic activity">
    <reaction evidence="12">
        <text>Preferential cleavage: (Ac)2-L-Lys-D-Ala-|-D-Ala. Also transpeptidation of peptidyl-alanyl moieties that are N-acyl substituents of D-alanine.</text>
        <dbReference type="EC" id="3.4.16.4"/>
    </reaction>
</comment>
<keyword evidence="6" id="KW-0645">Protease</keyword>
<dbReference type="InterPro" id="IPR012907">
    <property type="entry name" value="Peptidase_S11_C"/>
</dbReference>
<dbReference type="EMBL" id="JAZHPZ010000001">
    <property type="protein sequence ID" value="MEF2964417.1"/>
    <property type="molecule type" value="Genomic_DNA"/>
</dbReference>
<name>A0ABU7VKY1_9BACL</name>
<dbReference type="InterPro" id="IPR001967">
    <property type="entry name" value="Peptidase_S11_N"/>
</dbReference>
<evidence type="ECO:0000256" key="3">
    <source>
        <dbReference type="ARBA" id="ARBA00007164"/>
    </source>
</evidence>
<evidence type="ECO:0000256" key="10">
    <source>
        <dbReference type="ARBA" id="ARBA00022984"/>
    </source>
</evidence>
<dbReference type="Pfam" id="PF07943">
    <property type="entry name" value="PBP5_C"/>
    <property type="match status" value="1"/>
</dbReference>
<evidence type="ECO:0000259" key="15">
    <source>
        <dbReference type="SMART" id="SM00936"/>
    </source>
</evidence>
<dbReference type="InterPro" id="IPR015956">
    <property type="entry name" value="Peniciliin-bd_prot_C_sf"/>
</dbReference>
<dbReference type="InterPro" id="IPR012338">
    <property type="entry name" value="Beta-lactam/transpept-like"/>
</dbReference>
<keyword evidence="7 14" id="KW-0732">Signal</keyword>
<dbReference type="InterPro" id="IPR037167">
    <property type="entry name" value="Peptidase_S11_C_sf"/>
</dbReference>
<evidence type="ECO:0000256" key="1">
    <source>
        <dbReference type="ARBA" id="ARBA00003217"/>
    </source>
</evidence>
<dbReference type="SMART" id="SM00936">
    <property type="entry name" value="PBP5_C"/>
    <property type="match status" value="1"/>
</dbReference>
<dbReference type="PANTHER" id="PTHR21581:SF6">
    <property type="entry name" value="TRAFFICKING PROTEIN PARTICLE COMPLEX SUBUNIT 12"/>
    <property type="match status" value="1"/>
</dbReference>
<evidence type="ECO:0000313" key="17">
    <source>
        <dbReference type="Proteomes" id="UP001306950"/>
    </source>
</evidence>
<evidence type="ECO:0000256" key="11">
    <source>
        <dbReference type="ARBA" id="ARBA00023316"/>
    </source>
</evidence>
<keyword evidence="10" id="KW-0573">Peptidoglycan synthesis</keyword>
<evidence type="ECO:0000256" key="12">
    <source>
        <dbReference type="ARBA" id="ARBA00034000"/>
    </source>
</evidence>
<dbReference type="Gene3D" id="3.40.710.10">
    <property type="entry name" value="DD-peptidase/beta-lactamase superfamily"/>
    <property type="match status" value="1"/>
</dbReference>
<keyword evidence="17" id="KW-1185">Reference proteome</keyword>
<dbReference type="InterPro" id="IPR018044">
    <property type="entry name" value="Peptidase_S11"/>
</dbReference>
<dbReference type="PANTHER" id="PTHR21581">
    <property type="entry name" value="D-ALANYL-D-ALANINE CARBOXYPEPTIDASE"/>
    <property type="match status" value="1"/>
</dbReference>
<sequence length="396" mass="42757">MKKGLLIGLTTLVIALPLWPAVSSANHGGPHAAGDEAALAGNAVSAVLIDADTGTVIYEKKSHEKLPPASITKVMTMLLTMEAIDQGRLKLTDKVTASEHASSMGGSQIFLEPGEEMTVDDLLKGVAMASGNDASVALAEKIGGTEQAFVKMMNEKAAELGMKDTHFSNCNGLPVDNHYSSAYDIALMSRELLKYDGITKYTGSYQDYLRKNTEKPFWLVNTNKLVRFYSGADGLKTGYTSEAKFCLAATAKRDGLRLIAVVLGEPNTKTRNSEVSAMFDYAFSQYALHPIYKAGEVIGKVKVQKGEAAQLELAASKTMSVLVKKGTKPGAITQKLEVPEKLAAPVEKGQIIGKLVVYEDGKVLSEFELKAAQTVKKAGWWTMFKRTASRLFFVDS</sequence>
<dbReference type="Pfam" id="PF00768">
    <property type="entry name" value="Peptidase_S11"/>
    <property type="match status" value="1"/>
</dbReference>
<feature type="domain" description="Peptidase S11 D-Ala-D-Ala carboxypeptidase A C-terminal" evidence="15">
    <location>
        <begin position="286"/>
        <end position="377"/>
    </location>
</feature>
<keyword evidence="5 16" id="KW-0121">Carboxypeptidase</keyword>
<gene>
    <name evidence="16" type="ORF">V3851_01130</name>
</gene>
<evidence type="ECO:0000256" key="2">
    <source>
        <dbReference type="ARBA" id="ARBA00004752"/>
    </source>
</evidence>
<evidence type="ECO:0000256" key="7">
    <source>
        <dbReference type="ARBA" id="ARBA00022729"/>
    </source>
</evidence>
<comment type="caution">
    <text evidence="16">The sequence shown here is derived from an EMBL/GenBank/DDBJ whole genome shotgun (WGS) entry which is preliminary data.</text>
</comment>
<dbReference type="Gene3D" id="2.60.410.10">
    <property type="entry name" value="D-Ala-D-Ala carboxypeptidase, C-terminal domain"/>
    <property type="match status" value="1"/>
</dbReference>
<comment type="similarity">
    <text evidence="3 13">Belongs to the peptidase S11 family.</text>
</comment>
<evidence type="ECO:0000256" key="5">
    <source>
        <dbReference type="ARBA" id="ARBA00022645"/>
    </source>
</evidence>
<accession>A0ABU7VKY1</accession>
<evidence type="ECO:0000256" key="14">
    <source>
        <dbReference type="SAM" id="SignalP"/>
    </source>
</evidence>
<keyword evidence="9" id="KW-0133">Cell shape</keyword>
<evidence type="ECO:0000256" key="13">
    <source>
        <dbReference type="RuleBase" id="RU004016"/>
    </source>
</evidence>
<feature type="signal peptide" evidence="14">
    <location>
        <begin position="1"/>
        <end position="20"/>
    </location>
</feature>
<evidence type="ECO:0000256" key="4">
    <source>
        <dbReference type="ARBA" id="ARBA00012448"/>
    </source>
</evidence>
<dbReference type="PRINTS" id="PR00725">
    <property type="entry name" value="DADACBPTASE1"/>
</dbReference>
<evidence type="ECO:0000256" key="8">
    <source>
        <dbReference type="ARBA" id="ARBA00022801"/>
    </source>
</evidence>
<dbReference type="RefSeq" id="WP_331844651.1">
    <property type="nucleotide sequence ID" value="NZ_JAZHPZ010000001.1"/>
</dbReference>
<comment type="function">
    <text evidence="1">Removes C-terminal D-alanyl residues from sugar-peptide cell wall precursors.</text>
</comment>
<keyword evidence="11" id="KW-0961">Cell wall biogenesis/degradation</keyword>
<dbReference type="Proteomes" id="UP001306950">
    <property type="component" value="Unassembled WGS sequence"/>
</dbReference>
<evidence type="ECO:0000256" key="6">
    <source>
        <dbReference type="ARBA" id="ARBA00022670"/>
    </source>
</evidence>
<keyword evidence="8 16" id="KW-0378">Hydrolase</keyword>
<comment type="pathway">
    <text evidence="2">Cell wall biogenesis; peptidoglycan biosynthesis.</text>
</comment>
<protein>
    <recommendedName>
        <fullName evidence="4">serine-type D-Ala-D-Ala carboxypeptidase</fullName>
        <ecNumber evidence="4">3.4.16.4</ecNumber>
    </recommendedName>
</protein>
<reference evidence="16 17" key="1">
    <citation type="submission" date="2024-02" db="EMBL/GenBank/DDBJ databases">
        <title>A nitrogen-fixing paenibacillus bacterium.</title>
        <authorList>
            <person name="Zhang W.L."/>
            <person name="Chen S.F."/>
        </authorList>
    </citation>
    <scope>NUCLEOTIDE SEQUENCE [LARGE SCALE GENOMIC DNA]</scope>
    <source>
        <strain evidence="16 17">M1</strain>
    </source>
</reference>
<organism evidence="16 17">
    <name type="scientific">Paenibacillus haidiansis</name>
    <dbReference type="NCBI Taxonomy" id="1574488"/>
    <lineage>
        <taxon>Bacteria</taxon>
        <taxon>Bacillati</taxon>
        <taxon>Bacillota</taxon>
        <taxon>Bacilli</taxon>
        <taxon>Bacillales</taxon>
        <taxon>Paenibacillaceae</taxon>
        <taxon>Paenibacillus</taxon>
    </lineage>
</organism>
<dbReference type="GO" id="GO:0004180">
    <property type="term" value="F:carboxypeptidase activity"/>
    <property type="evidence" value="ECO:0007669"/>
    <property type="project" value="UniProtKB-KW"/>
</dbReference>
<dbReference type="SUPFAM" id="SSF56601">
    <property type="entry name" value="beta-lactamase/transpeptidase-like"/>
    <property type="match status" value="1"/>
</dbReference>
<feature type="chain" id="PRO_5046478238" description="serine-type D-Ala-D-Ala carboxypeptidase" evidence="14">
    <location>
        <begin position="21"/>
        <end position="396"/>
    </location>
</feature>
<evidence type="ECO:0000256" key="9">
    <source>
        <dbReference type="ARBA" id="ARBA00022960"/>
    </source>
</evidence>
<dbReference type="SUPFAM" id="SSF69189">
    <property type="entry name" value="Penicillin-binding protein associated domain"/>
    <property type="match status" value="1"/>
</dbReference>